<dbReference type="GO" id="GO:0008324">
    <property type="term" value="F:monoatomic cation transmembrane transporter activity"/>
    <property type="evidence" value="ECO:0007669"/>
    <property type="project" value="InterPro"/>
</dbReference>
<dbReference type="Pfam" id="PF02254">
    <property type="entry name" value="TrkA_N"/>
    <property type="match status" value="1"/>
</dbReference>
<feature type="domain" description="RCK N-terminal" evidence="1">
    <location>
        <begin position="2"/>
        <end position="118"/>
    </location>
</feature>
<dbReference type="Proteomes" id="UP000197032">
    <property type="component" value="Unassembled WGS sequence"/>
</dbReference>
<dbReference type="InterPro" id="IPR050721">
    <property type="entry name" value="Trk_Ktr_HKT_K-transport"/>
</dbReference>
<reference evidence="4" key="1">
    <citation type="journal article" date="2017" name="Appl. Environ. Microbiol.">
        <title>Genomic analysis of Calderihabitans maritimus KKC1, a thermophilic hydrogenogenic carboxydotrophic bacterium isolated from marine sediment.</title>
        <authorList>
            <person name="Omae K."/>
            <person name="Yoneda Y."/>
            <person name="Fukuyama Y."/>
            <person name="Yoshida T."/>
            <person name="Sako Y."/>
        </authorList>
    </citation>
    <scope>NUCLEOTIDE SEQUENCE [LARGE SCALE GENOMIC DNA]</scope>
    <source>
        <strain evidence="4">KKC1</strain>
    </source>
</reference>
<dbReference type="OrthoDB" id="9776294at2"/>
<dbReference type="PANTHER" id="PTHR43833">
    <property type="entry name" value="POTASSIUM CHANNEL PROTEIN 2-RELATED-RELATED"/>
    <property type="match status" value="1"/>
</dbReference>
<dbReference type="PROSITE" id="PS51202">
    <property type="entry name" value="RCK_C"/>
    <property type="match status" value="1"/>
</dbReference>
<dbReference type="SUPFAM" id="SSF51735">
    <property type="entry name" value="NAD(P)-binding Rossmann-fold domains"/>
    <property type="match status" value="1"/>
</dbReference>
<dbReference type="Pfam" id="PF02080">
    <property type="entry name" value="TrkA_C"/>
    <property type="match status" value="1"/>
</dbReference>
<protein>
    <submittedName>
        <fullName evidence="3">K+ transport systems, NAD-binding component</fullName>
    </submittedName>
</protein>
<name>A0A1Z5HRY6_9FIRM</name>
<evidence type="ECO:0000313" key="4">
    <source>
        <dbReference type="Proteomes" id="UP000197032"/>
    </source>
</evidence>
<dbReference type="InterPro" id="IPR036721">
    <property type="entry name" value="RCK_C_sf"/>
</dbReference>
<dbReference type="EMBL" id="BDGJ01000065">
    <property type="protein sequence ID" value="GAW92289.1"/>
    <property type="molecule type" value="Genomic_DNA"/>
</dbReference>
<organism evidence="3 4">
    <name type="scientific">Calderihabitans maritimus</name>
    <dbReference type="NCBI Taxonomy" id="1246530"/>
    <lineage>
        <taxon>Bacteria</taxon>
        <taxon>Bacillati</taxon>
        <taxon>Bacillota</taxon>
        <taxon>Clostridia</taxon>
        <taxon>Neomoorellales</taxon>
        <taxon>Calderihabitantaceae</taxon>
        <taxon>Calderihabitans</taxon>
    </lineage>
</organism>
<dbReference type="InterPro" id="IPR006037">
    <property type="entry name" value="RCK_C"/>
</dbReference>
<accession>A0A1Z5HRY6</accession>
<dbReference type="Gene3D" id="3.30.70.1450">
    <property type="entry name" value="Regulator of K+ conductance, C-terminal domain"/>
    <property type="match status" value="1"/>
</dbReference>
<dbReference type="Gene3D" id="3.40.50.720">
    <property type="entry name" value="NAD(P)-binding Rossmann-like Domain"/>
    <property type="match status" value="1"/>
</dbReference>
<dbReference type="PANTHER" id="PTHR43833:SF7">
    <property type="entry name" value="KTR SYSTEM POTASSIUM UPTAKE PROTEIN C"/>
    <property type="match status" value="1"/>
</dbReference>
<dbReference type="InterPro" id="IPR003148">
    <property type="entry name" value="RCK_N"/>
</dbReference>
<gene>
    <name evidence="3" type="ORF">KKC1_14450</name>
</gene>
<dbReference type="GO" id="GO:0006813">
    <property type="term" value="P:potassium ion transport"/>
    <property type="evidence" value="ECO:0007669"/>
    <property type="project" value="InterPro"/>
</dbReference>
<dbReference type="PROSITE" id="PS51201">
    <property type="entry name" value="RCK_N"/>
    <property type="match status" value="1"/>
</dbReference>
<sequence length="216" mass="23346">MKKSFVVIGLGRFGSSLAKTLSQMGHEVLAVDVSEERVQNISEYVTHAVQIDAMDEEALKTLGVRNFDAVVVAIGQDVQASILVTLILKELGVQRVVAKALNEMHGKVLERVGADQVVYPERDMGIRLAHNLIATNVLDYIELAPDYSIVEVACPAEFHGKTLGELNLRARYGVTVIVVKKGNEVLAAPGADVRVYDGDVLVVIGSKEGLKKLDIG</sequence>
<comment type="caution">
    <text evidence="3">The sequence shown here is derived from an EMBL/GenBank/DDBJ whole genome shotgun (WGS) entry which is preliminary data.</text>
</comment>
<keyword evidence="4" id="KW-1185">Reference proteome</keyword>
<evidence type="ECO:0000313" key="3">
    <source>
        <dbReference type="EMBL" id="GAW92289.1"/>
    </source>
</evidence>
<dbReference type="RefSeq" id="WP_088553678.1">
    <property type="nucleotide sequence ID" value="NZ_BDGJ01000065.1"/>
</dbReference>
<evidence type="ECO:0000259" key="1">
    <source>
        <dbReference type="PROSITE" id="PS51201"/>
    </source>
</evidence>
<proteinExistence type="predicted"/>
<dbReference type="SUPFAM" id="SSF116726">
    <property type="entry name" value="TrkA C-terminal domain-like"/>
    <property type="match status" value="1"/>
</dbReference>
<dbReference type="InterPro" id="IPR036291">
    <property type="entry name" value="NAD(P)-bd_dom_sf"/>
</dbReference>
<evidence type="ECO:0000259" key="2">
    <source>
        <dbReference type="PROSITE" id="PS51202"/>
    </source>
</evidence>
<dbReference type="AlphaFoldDB" id="A0A1Z5HRY6"/>
<feature type="domain" description="RCK C-terminal" evidence="2">
    <location>
        <begin position="135"/>
        <end position="216"/>
    </location>
</feature>